<evidence type="ECO:0000256" key="2">
    <source>
        <dbReference type="PROSITE-ProRule" id="PRU00335"/>
    </source>
</evidence>
<comment type="caution">
    <text evidence="4">The sequence shown here is derived from an EMBL/GenBank/DDBJ whole genome shotgun (WGS) entry which is preliminary data.</text>
</comment>
<dbReference type="Pfam" id="PF00440">
    <property type="entry name" value="TetR_N"/>
    <property type="match status" value="1"/>
</dbReference>
<organism evidence="4 5">
    <name type="scientific">Egicoccus halophilus</name>
    <dbReference type="NCBI Taxonomy" id="1670830"/>
    <lineage>
        <taxon>Bacteria</taxon>
        <taxon>Bacillati</taxon>
        <taxon>Actinomycetota</taxon>
        <taxon>Nitriliruptoria</taxon>
        <taxon>Egicoccales</taxon>
        <taxon>Egicoccaceae</taxon>
        <taxon>Egicoccus</taxon>
    </lineage>
</organism>
<reference evidence="4" key="1">
    <citation type="journal article" date="2014" name="Int. J. Syst. Evol. Microbiol.">
        <title>Complete genome sequence of Corynebacterium casei LMG S-19264T (=DSM 44701T), isolated from a smear-ripened cheese.</title>
        <authorList>
            <consortium name="US DOE Joint Genome Institute (JGI-PGF)"/>
            <person name="Walter F."/>
            <person name="Albersmeier A."/>
            <person name="Kalinowski J."/>
            <person name="Ruckert C."/>
        </authorList>
    </citation>
    <scope>NUCLEOTIDE SEQUENCE</scope>
    <source>
        <strain evidence="4">CGMCC 1.14988</strain>
    </source>
</reference>
<dbReference type="InterPro" id="IPR050109">
    <property type="entry name" value="HTH-type_TetR-like_transc_reg"/>
</dbReference>
<dbReference type="SUPFAM" id="SSF48498">
    <property type="entry name" value="Tetracyclin repressor-like, C-terminal domain"/>
    <property type="match status" value="1"/>
</dbReference>
<reference evidence="4" key="2">
    <citation type="submission" date="2020-09" db="EMBL/GenBank/DDBJ databases">
        <authorList>
            <person name="Sun Q."/>
            <person name="Zhou Y."/>
        </authorList>
    </citation>
    <scope>NUCLEOTIDE SEQUENCE</scope>
    <source>
        <strain evidence="4">CGMCC 1.14988</strain>
    </source>
</reference>
<sequence>MPSLWAENLVEHRSLVLDRLLDAFGEQVEAHGYAHVTLAAVAQQAGLARSAVYNYVRDRQDLLVAHARRDLEVAARHLDAALSAAGSPVEQLTTYVAAAFVGFASGPLRGHDPMGLLDEAKQRELVEHLRPMRDALTKILSDGLDDGSFGGGSVAELAEFVVATINGYRVAVARGQLDPHEVAARSTRLLLRALRPAT</sequence>
<dbReference type="InterPro" id="IPR009057">
    <property type="entry name" value="Homeodomain-like_sf"/>
</dbReference>
<dbReference type="SUPFAM" id="SSF46689">
    <property type="entry name" value="Homeodomain-like"/>
    <property type="match status" value="1"/>
</dbReference>
<dbReference type="InterPro" id="IPR001647">
    <property type="entry name" value="HTH_TetR"/>
</dbReference>
<dbReference type="EMBL" id="BMHA01000001">
    <property type="protein sequence ID" value="GGI03489.1"/>
    <property type="molecule type" value="Genomic_DNA"/>
</dbReference>
<feature type="domain" description="HTH tetR-type" evidence="3">
    <location>
        <begin position="14"/>
        <end position="74"/>
    </location>
</feature>
<keyword evidence="1 2" id="KW-0238">DNA-binding</keyword>
<dbReference type="Proteomes" id="UP000650511">
    <property type="component" value="Unassembled WGS sequence"/>
</dbReference>
<dbReference type="Gene3D" id="1.10.10.60">
    <property type="entry name" value="Homeodomain-like"/>
    <property type="match status" value="1"/>
</dbReference>
<feature type="DNA-binding region" description="H-T-H motif" evidence="2">
    <location>
        <begin position="37"/>
        <end position="56"/>
    </location>
</feature>
<evidence type="ECO:0000259" key="3">
    <source>
        <dbReference type="PROSITE" id="PS50977"/>
    </source>
</evidence>
<dbReference type="Gene3D" id="1.10.357.10">
    <property type="entry name" value="Tetracycline Repressor, domain 2"/>
    <property type="match status" value="1"/>
</dbReference>
<protein>
    <recommendedName>
        <fullName evidence="3">HTH tetR-type domain-containing protein</fullName>
    </recommendedName>
</protein>
<keyword evidence="5" id="KW-1185">Reference proteome</keyword>
<dbReference type="GO" id="GO:0000976">
    <property type="term" value="F:transcription cis-regulatory region binding"/>
    <property type="evidence" value="ECO:0007669"/>
    <property type="project" value="TreeGrafter"/>
</dbReference>
<evidence type="ECO:0000313" key="5">
    <source>
        <dbReference type="Proteomes" id="UP000650511"/>
    </source>
</evidence>
<evidence type="ECO:0000313" key="4">
    <source>
        <dbReference type="EMBL" id="GGI03489.1"/>
    </source>
</evidence>
<dbReference type="AlphaFoldDB" id="A0A8J3A5H2"/>
<dbReference type="GO" id="GO:0003700">
    <property type="term" value="F:DNA-binding transcription factor activity"/>
    <property type="evidence" value="ECO:0007669"/>
    <property type="project" value="TreeGrafter"/>
</dbReference>
<dbReference type="PANTHER" id="PTHR30055">
    <property type="entry name" value="HTH-TYPE TRANSCRIPTIONAL REGULATOR RUTR"/>
    <property type="match status" value="1"/>
</dbReference>
<gene>
    <name evidence="4" type="ORF">GCM10011354_04300</name>
</gene>
<dbReference type="RefSeq" id="WP_165403800.1">
    <property type="nucleotide sequence ID" value="NZ_BMHA01000001.1"/>
</dbReference>
<proteinExistence type="predicted"/>
<dbReference type="PROSITE" id="PS50977">
    <property type="entry name" value="HTH_TETR_2"/>
    <property type="match status" value="1"/>
</dbReference>
<name>A0A8J3A5H2_9ACTN</name>
<accession>A0A8J3A5H2</accession>
<dbReference type="InterPro" id="IPR036271">
    <property type="entry name" value="Tet_transcr_reg_TetR-rel_C_sf"/>
</dbReference>
<dbReference type="PANTHER" id="PTHR30055:SF226">
    <property type="entry name" value="HTH-TYPE TRANSCRIPTIONAL REGULATOR PKSA"/>
    <property type="match status" value="1"/>
</dbReference>
<evidence type="ECO:0000256" key="1">
    <source>
        <dbReference type="ARBA" id="ARBA00023125"/>
    </source>
</evidence>